<dbReference type="SUPFAM" id="SSF50630">
    <property type="entry name" value="Acid proteases"/>
    <property type="match status" value="1"/>
</dbReference>
<name>A0A9X3Z613_9PROT</name>
<dbReference type="InterPro" id="IPR034122">
    <property type="entry name" value="Retropepsin-like_bacterial"/>
</dbReference>
<dbReference type="InterPro" id="IPR001995">
    <property type="entry name" value="Peptidase_A2_cat"/>
</dbReference>
<evidence type="ECO:0000313" key="4">
    <source>
        <dbReference type="Proteomes" id="UP001141619"/>
    </source>
</evidence>
<dbReference type="InterPro" id="IPR001969">
    <property type="entry name" value="Aspartic_peptidase_AS"/>
</dbReference>
<protein>
    <submittedName>
        <fullName evidence="3">TIGR02281 family clan AA aspartic protease</fullName>
        <ecNumber evidence="3">3.4.23.-</ecNumber>
    </submittedName>
</protein>
<dbReference type="GO" id="GO:0004190">
    <property type="term" value="F:aspartic-type endopeptidase activity"/>
    <property type="evidence" value="ECO:0007669"/>
    <property type="project" value="InterPro"/>
</dbReference>
<gene>
    <name evidence="3" type="ORF">NYP16_01040</name>
</gene>
<evidence type="ECO:0000313" key="3">
    <source>
        <dbReference type="EMBL" id="MDA5192543.1"/>
    </source>
</evidence>
<dbReference type="Proteomes" id="UP001141619">
    <property type="component" value="Unassembled WGS sequence"/>
</dbReference>
<proteinExistence type="predicted"/>
<comment type="caution">
    <text evidence="3">The sequence shown here is derived from an EMBL/GenBank/DDBJ whole genome shotgun (WGS) entry which is preliminary data.</text>
</comment>
<dbReference type="CDD" id="cd05483">
    <property type="entry name" value="retropepsin_like_bacteria"/>
    <property type="match status" value="1"/>
</dbReference>
<keyword evidence="4" id="KW-1185">Reference proteome</keyword>
<dbReference type="PROSITE" id="PS00141">
    <property type="entry name" value="ASP_PROTEASE"/>
    <property type="match status" value="1"/>
</dbReference>
<keyword evidence="1 3" id="KW-0378">Hydrolase</keyword>
<dbReference type="PROSITE" id="PS50175">
    <property type="entry name" value="ASP_PROT_RETROV"/>
    <property type="match status" value="1"/>
</dbReference>
<dbReference type="PROSITE" id="PS51257">
    <property type="entry name" value="PROKAR_LIPOPROTEIN"/>
    <property type="match status" value="1"/>
</dbReference>
<dbReference type="Gene3D" id="2.40.70.10">
    <property type="entry name" value="Acid Proteases"/>
    <property type="match status" value="1"/>
</dbReference>
<organism evidence="3 4">
    <name type="scientific">Govanella unica</name>
    <dbReference type="NCBI Taxonomy" id="2975056"/>
    <lineage>
        <taxon>Bacteria</taxon>
        <taxon>Pseudomonadati</taxon>
        <taxon>Pseudomonadota</taxon>
        <taxon>Alphaproteobacteria</taxon>
        <taxon>Emcibacterales</taxon>
        <taxon>Govanellaceae</taxon>
        <taxon>Govanella</taxon>
    </lineage>
</organism>
<accession>A0A9X3Z613</accession>
<dbReference type="InterPro" id="IPR021109">
    <property type="entry name" value="Peptidase_aspartic_dom_sf"/>
</dbReference>
<reference evidence="3" key="1">
    <citation type="submission" date="2022-08" db="EMBL/GenBank/DDBJ databases">
        <authorList>
            <person name="Vandamme P."/>
            <person name="Hettiarachchi A."/>
            <person name="Peeters C."/>
            <person name="Cnockaert M."/>
            <person name="Carlier A."/>
        </authorList>
    </citation>
    <scope>NUCLEOTIDE SEQUENCE</scope>
    <source>
        <strain evidence="3">LMG 31809</strain>
    </source>
</reference>
<feature type="domain" description="Peptidase A2" evidence="2">
    <location>
        <begin position="68"/>
        <end position="147"/>
    </location>
</feature>
<dbReference type="GO" id="GO:0006508">
    <property type="term" value="P:proteolysis"/>
    <property type="evidence" value="ECO:0007669"/>
    <property type="project" value="UniProtKB-KW"/>
</dbReference>
<dbReference type="Pfam" id="PF13975">
    <property type="entry name" value="gag-asp_proteas"/>
    <property type="match status" value="1"/>
</dbReference>
<dbReference type="InterPro" id="IPR011969">
    <property type="entry name" value="Clan_AA_Asp_peptidase_C"/>
</dbReference>
<reference evidence="3" key="2">
    <citation type="journal article" date="2023" name="Syst. Appl. Microbiol.">
        <title>Govania unica gen. nov., sp. nov., a rare biosphere bacterium that represents a novel family in the class Alphaproteobacteria.</title>
        <authorList>
            <person name="Vandamme P."/>
            <person name="Peeters C."/>
            <person name="Hettiarachchi A."/>
            <person name="Cnockaert M."/>
            <person name="Carlier A."/>
        </authorList>
    </citation>
    <scope>NUCLEOTIDE SEQUENCE</scope>
    <source>
        <strain evidence="3">LMG 31809</strain>
    </source>
</reference>
<dbReference type="EC" id="3.4.23.-" evidence="3"/>
<sequence length="165" mass="17564">MSIKGHLQGLGLLACALIIAAGVLSNRDRAPEHQGAVDLAPGPRDELTLRRDADGHFRVEAEVNGRPLQFLIDTGASHVVLSPADAARIGLRPTRDDFSLSLTTANGSLRAAPVTLDTVRIGSLDIPQVTAVVTGTDLPQSLLGMSFLNRLGRWRVEGDRLMLGD</sequence>
<keyword evidence="3" id="KW-0645">Protease</keyword>
<dbReference type="AlphaFoldDB" id="A0A9X3Z613"/>
<evidence type="ECO:0000259" key="2">
    <source>
        <dbReference type="PROSITE" id="PS50175"/>
    </source>
</evidence>
<dbReference type="RefSeq" id="WP_274942248.1">
    <property type="nucleotide sequence ID" value="NZ_JANWOI010000001.1"/>
</dbReference>
<dbReference type="NCBIfam" id="TIGR02281">
    <property type="entry name" value="clan_AA_DTGA"/>
    <property type="match status" value="1"/>
</dbReference>
<evidence type="ECO:0000256" key="1">
    <source>
        <dbReference type="ARBA" id="ARBA00022801"/>
    </source>
</evidence>
<dbReference type="EMBL" id="JANWOI010000001">
    <property type="protein sequence ID" value="MDA5192543.1"/>
    <property type="molecule type" value="Genomic_DNA"/>
</dbReference>